<feature type="transmembrane region" description="Helical" evidence="7">
    <location>
        <begin position="43"/>
        <end position="65"/>
    </location>
</feature>
<evidence type="ECO:0000256" key="6">
    <source>
        <dbReference type="ARBA" id="ARBA00023136"/>
    </source>
</evidence>
<feature type="transmembrane region" description="Helical" evidence="7">
    <location>
        <begin position="77"/>
        <end position="94"/>
    </location>
</feature>
<dbReference type="STRING" id="1458461.BN1012_Phect507"/>
<sequence>MDIFEMNYVPMWEAVLRIVLATAAALLIGLERQYKHKPLDLRPYALVALGSCLAVITIMELSFHVGEADLNIDPAKVIGGILGGIGFIGAGALFRSDGEVHGGATAASVWVMGTIGVAFGLGAYALATLATALAFGTLMLGSFISYRAGEGVEDSPDTE</sequence>
<dbReference type="RefSeq" id="WP_043949598.1">
    <property type="nucleotide sequence ID" value="NZ_HG966617.1"/>
</dbReference>
<keyword evidence="10" id="KW-1185">Reference proteome</keyword>
<proteinExistence type="inferred from homology"/>
<keyword evidence="4 7" id="KW-0812">Transmembrane</keyword>
<comment type="subcellular location">
    <subcellularLocation>
        <location evidence="7">Cell inner membrane</location>
        <topology evidence="7">Multi-pass membrane protein</topology>
    </subcellularLocation>
    <subcellularLocation>
        <location evidence="1">Cell membrane</location>
        <topology evidence="1">Multi-pass membrane protein</topology>
    </subcellularLocation>
</comment>
<dbReference type="OrthoDB" id="9811198at2"/>
<dbReference type="PANTHER" id="PTHR33778:SF1">
    <property type="entry name" value="MAGNESIUM TRANSPORTER YHID-RELATED"/>
    <property type="match status" value="1"/>
</dbReference>
<organism evidence="9 10">
    <name type="scientific">Candidatus Phaeomarinibacter ectocarpi</name>
    <dbReference type="NCBI Taxonomy" id="1458461"/>
    <lineage>
        <taxon>Bacteria</taxon>
        <taxon>Pseudomonadati</taxon>
        <taxon>Pseudomonadota</taxon>
        <taxon>Alphaproteobacteria</taxon>
        <taxon>Hyphomicrobiales</taxon>
        <taxon>Parvibaculaceae</taxon>
        <taxon>Candidatus Phaeomarinibacter</taxon>
    </lineage>
</organism>
<name>X5MLV6_9HYPH</name>
<dbReference type="EMBL" id="HG966617">
    <property type="protein sequence ID" value="CDO58721.1"/>
    <property type="molecule type" value="Genomic_DNA"/>
</dbReference>
<evidence type="ECO:0000256" key="7">
    <source>
        <dbReference type="RuleBase" id="RU365041"/>
    </source>
</evidence>
<reference evidence="9 10" key="1">
    <citation type="journal article" date="2014" name="Front. Genet.">
        <title>Genome and metabolic network of "Candidatus Phaeomarinobacter ectocarpi" Ec32, a new candidate genus of Alphaproteobacteria frequently associated with brown algae.</title>
        <authorList>
            <person name="Dittami S.M."/>
            <person name="Barbeyron T."/>
            <person name="Boyen C."/>
            <person name="Cambefort J."/>
            <person name="Collet G."/>
            <person name="Delage L."/>
            <person name="Gobet A."/>
            <person name="Groisillier A."/>
            <person name="Leblanc C."/>
            <person name="Michel G."/>
            <person name="Scornet D."/>
            <person name="Siegel A."/>
            <person name="Tapia J.E."/>
            <person name="Tonon T."/>
        </authorList>
    </citation>
    <scope>NUCLEOTIDE SEQUENCE [LARGE SCALE GENOMIC DNA]</scope>
    <source>
        <strain evidence="9 10">Ec32</strain>
    </source>
</reference>
<keyword evidence="6 7" id="KW-0472">Membrane</keyword>
<feature type="domain" description="MgtC/SapB/SrpB/YhiD N-terminal" evidence="8">
    <location>
        <begin position="18"/>
        <end position="144"/>
    </location>
</feature>
<gene>
    <name evidence="9" type="ORF">BN1012_Phect507</name>
</gene>
<dbReference type="InterPro" id="IPR003416">
    <property type="entry name" value="MgtC/SapB/SrpB/YhiD_fam"/>
</dbReference>
<evidence type="ECO:0000256" key="2">
    <source>
        <dbReference type="ARBA" id="ARBA00009298"/>
    </source>
</evidence>
<evidence type="ECO:0000256" key="4">
    <source>
        <dbReference type="ARBA" id="ARBA00022692"/>
    </source>
</evidence>
<accession>X5MLV6</accession>
<evidence type="ECO:0000256" key="1">
    <source>
        <dbReference type="ARBA" id="ARBA00004651"/>
    </source>
</evidence>
<evidence type="ECO:0000313" key="9">
    <source>
        <dbReference type="EMBL" id="CDO58721.1"/>
    </source>
</evidence>
<comment type="similarity">
    <text evidence="2 7">Belongs to the MgtC/SapB family.</text>
</comment>
<keyword evidence="7" id="KW-0997">Cell inner membrane</keyword>
<dbReference type="PANTHER" id="PTHR33778">
    <property type="entry name" value="PROTEIN MGTC"/>
    <property type="match status" value="1"/>
</dbReference>
<evidence type="ECO:0000259" key="8">
    <source>
        <dbReference type="Pfam" id="PF02308"/>
    </source>
</evidence>
<dbReference type="KEGG" id="pect:BN1012_Phect507"/>
<evidence type="ECO:0000256" key="5">
    <source>
        <dbReference type="ARBA" id="ARBA00022989"/>
    </source>
</evidence>
<dbReference type="GO" id="GO:0005886">
    <property type="term" value="C:plasma membrane"/>
    <property type="evidence" value="ECO:0007669"/>
    <property type="project" value="UniProtKB-SubCell"/>
</dbReference>
<dbReference type="PRINTS" id="PR01837">
    <property type="entry name" value="MGTCSAPBPROT"/>
</dbReference>
<dbReference type="Proteomes" id="UP000032160">
    <property type="component" value="Chromosome I"/>
</dbReference>
<evidence type="ECO:0000256" key="3">
    <source>
        <dbReference type="ARBA" id="ARBA00022475"/>
    </source>
</evidence>
<dbReference type="AlphaFoldDB" id="X5MLV6"/>
<dbReference type="InterPro" id="IPR049177">
    <property type="entry name" value="MgtC_SapB_SrpB_YhiD_N"/>
</dbReference>
<feature type="transmembrane region" description="Helical" evidence="7">
    <location>
        <begin position="14"/>
        <end position="31"/>
    </location>
</feature>
<protein>
    <recommendedName>
        <fullName evidence="7">Protein MgtC</fullName>
    </recommendedName>
</protein>
<keyword evidence="3" id="KW-1003">Cell membrane</keyword>
<dbReference type="HOGENOM" id="CLU_079292_1_4_5"/>
<evidence type="ECO:0000313" key="10">
    <source>
        <dbReference type="Proteomes" id="UP000032160"/>
    </source>
</evidence>
<keyword evidence="5 7" id="KW-1133">Transmembrane helix</keyword>
<feature type="transmembrane region" description="Helical" evidence="7">
    <location>
        <begin position="106"/>
        <end position="135"/>
    </location>
</feature>
<dbReference type="Pfam" id="PF02308">
    <property type="entry name" value="MgtC"/>
    <property type="match status" value="1"/>
</dbReference>